<feature type="non-terminal residue" evidence="1">
    <location>
        <position position="385"/>
    </location>
</feature>
<dbReference type="AlphaFoldDB" id="A0AAN8FLV1"/>
<dbReference type="Proteomes" id="UP001331761">
    <property type="component" value="Unassembled WGS sequence"/>
</dbReference>
<keyword evidence="2" id="KW-1185">Reference proteome</keyword>
<accession>A0AAN8FLV1</accession>
<proteinExistence type="predicted"/>
<dbReference type="Gene3D" id="3.30.450.20">
    <property type="entry name" value="PAS domain"/>
    <property type="match status" value="1"/>
</dbReference>
<gene>
    <name evidence="1" type="ORF">GCK32_013392</name>
</gene>
<reference evidence="1 2" key="1">
    <citation type="submission" date="2019-10" db="EMBL/GenBank/DDBJ databases">
        <title>Assembly and Annotation for the nematode Trichostrongylus colubriformis.</title>
        <authorList>
            <person name="Martin J."/>
        </authorList>
    </citation>
    <scope>NUCLEOTIDE SEQUENCE [LARGE SCALE GENOMIC DNA]</scope>
    <source>
        <strain evidence="1">G859</strain>
        <tissue evidence="1">Whole worm</tissue>
    </source>
</reference>
<comment type="caution">
    <text evidence="1">The sequence shown here is derived from an EMBL/GenBank/DDBJ whole genome shotgun (WGS) entry which is preliminary data.</text>
</comment>
<name>A0AAN8FLV1_TRICO</name>
<protein>
    <submittedName>
        <fullName evidence="1">Uncharacterized protein</fullName>
    </submittedName>
</protein>
<sequence length="385" mass="43026">MEAQGLGPTITISLPVVTKPDGIWNGQRIAGIAGIDIGIAELTDRLPKSEQLYGIIVDKNGIVIYHPKHVLPATEVHAVRRSACYDASQVRHRAGAGLRVQYGFSDQRVYRLVGLIDSIPTIDLIEIEGNSTAIQRLRHGVITTTCDSEAIIDGDREYYCANLKGSPLSVIIVSSTNRQTLAYRDTTPRLKISGNPFVTYYISSRSMCSWKLDPLPPASRFSALPSIGCDDDLRLPYALTNALQNWADSWPKYGGAAVNSSCEDLHLPPEFPTRYYINSFVHTRAQIQAFFPSCSKSYMKEVTAKFDIERFGKENSTNLLQFSVRNDVIVAYRSITDRFNNRLAVVGVQWRMPYANALFSNWTRSGTKQWNDCKKMDCLLVTRSA</sequence>
<evidence type="ECO:0000313" key="2">
    <source>
        <dbReference type="Proteomes" id="UP001331761"/>
    </source>
</evidence>
<organism evidence="1 2">
    <name type="scientific">Trichostrongylus colubriformis</name>
    <name type="common">Black scour worm</name>
    <dbReference type="NCBI Taxonomy" id="6319"/>
    <lineage>
        <taxon>Eukaryota</taxon>
        <taxon>Metazoa</taxon>
        <taxon>Ecdysozoa</taxon>
        <taxon>Nematoda</taxon>
        <taxon>Chromadorea</taxon>
        <taxon>Rhabditida</taxon>
        <taxon>Rhabditina</taxon>
        <taxon>Rhabditomorpha</taxon>
        <taxon>Strongyloidea</taxon>
        <taxon>Trichostrongylidae</taxon>
        <taxon>Trichostrongylus</taxon>
    </lineage>
</organism>
<dbReference type="EMBL" id="WIXE01006572">
    <property type="protein sequence ID" value="KAK5981172.1"/>
    <property type="molecule type" value="Genomic_DNA"/>
</dbReference>
<evidence type="ECO:0000313" key="1">
    <source>
        <dbReference type="EMBL" id="KAK5981172.1"/>
    </source>
</evidence>